<dbReference type="Pfam" id="PF01593">
    <property type="entry name" value="Amino_oxidase"/>
    <property type="match status" value="1"/>
</dbReference>
<dbReference type="InterPro" id="IPR036188">
    <property type="entry name" value="FAD/NAD-bd_sf"/>
</dbReference>
<accession>A0A2S7XUM6</accession>
<dbReference type="InterPro" id="IPR014105">
    <property type="entry name" value="Carotenoid/retinoid_OxRdtase"/>
</dbReference>
<comment type="caution">
    <text evidence="7">The sequence shown here is derived from an EMBL/GenBank/DDBJ whole genome shotgun (WGS) entry which is preliminary data.</text>
</comment>
<dbReference type="RefSeq" id="WP_105072615.1">
    <property type="nucleotide sequence ID" value="NZ_PPGH01000013.1"/>
</dbReference>
<evidence type="ECO:0000256" key="3">
    <source>
        <dbReference type="ARBA" id="ARBA00022746"/>
    </source>
</evidence>
<keyword evidence="8" id="KW-1185">Reference proteome</keyword>
<dbReference type="GO" id="GO:0016117">
    <property type="term" value="P:carotenoid biosynthetic process"/>
    <property type="evidence" value="ECO:0007669"/>
    <property type="project" value="UniProtKB-KW"/>
</dbReference>
<evidence type="ECO:0000256" key="2">
    <source>
        <dbReference type="ARBA" id="ARBA00006046"/>
    </source>
</evidence>
<dbReference type="OrthoDB" id="9774675at2"/>
<reference evidence="7 8" key="1">
    <citation type="submission" date="2018-01" db="EMBL/GenBank/DDBJ databases">
        <title>The complete genome sequence of Chromatium okenii LaCa, a purple sulfur bacterium with a turbulent life.</title>
        <authorList>
            <person name="Luedin S.M."/>
            <person name="Liechti N."/>
            <person name="Storelli N."/>
            <person name="Danza F."/>
            <person name="Wittwer M."/>
            <person name="Pothier J.F."/>
            <person name="Tonolla M.A."/>
        </authorList>
    </citation>
    <scope>NUCLEOTIDE SEQUENCE [LARGE SCALE GENOMIC DNA]</scope>
    <source>
        <strain evidence="7 8">LaCa</strain>
    </source>
</reference>
<dbReference type="EMBL" id="PPGH01000013">
    <property type="protein sequence ID" value="PQJ97356.1"/>
    <property type="molecule type" value="Genomic_DNA"/>
</dbReference>
<name>A0A2S7XUM6_9GAMM</name>
<comment type="similarity">
    <text evidence="2 5">Belongs to the carotenoid/retinoid oxidoreductase family.</text>
</comment>
<dbReference type="PANTHER" id="PTHR43734:SF7">
    <property type="entry name" value="4,4'-DIAPONEUROSPORENE OXYGENASE"/>
    <property type="match status" value="1"/>
</dbReference>
<dbReference type="InterPro" id="IPR002937">
    <property type="entry name" value="Amino_oxidase"/>
</dbReference>
<proteinExistence type="inferred from homology"/>
<evidence type="ECO:0000259" key="6">
    <source>
        <dbReference type="Pfam" id="PF01593"/>
    </source>
</evidence>
<evidence type="ECO:0000256" key="5">
    <source>
        <dbReference type="RuleBase" id="RU362075"/>
    </source>
</evidence>
<keyword evidence="3 5" id="KW-0125">Carotenoid biosynthesis</keyword>
<sequence length="495" mass="53505">MRNKRILVIGAGMGGLSAALKLAVNGCEVTVIERGARPGGKLREQHRGDQSFYTGPTVLTMPWIFEEMFAEAGASLKERVTLHKAEILARHAWSQNERLDLFADQQRSADAIATFAGAAEADGYLRFVQHAKRVFNALEVPFIRSSQPTPLSIFGRFGMSGMSELARIKAVFTLWQALGGYFKDQRLRQLFGRYSTYVGASPYHAPATLMLIADVESRGVYAVEGGIHGLPEAVAKLAEEKGVTLRYGEKVTEIIIEGGRAAGAVLENGERLSADAVIYNGDASALGAGLLGARAKKAAPQITPDKRSHSVVTWNLLAKPVGFPMQYHNVFFPRDYAEEFKSVFEDLRLPVDPTVYICAQDRGNPAAPAPTEAERLLVMVNAPARGDSQVIPEDEIRRCEERVMKLLAHCGLTFADNQEIAVTTPVHFEQTYPASGGAVFGRVTHGLFGSFDRPGNESKIAGLYLAGGSVHPGPGIPMASISGRIAAEAVLAQLN</sequence>
<evidence type="ECO:0000256" key="1">
    <source>
        <dbReference type="ARBA" id="ARBA00004829"/>
    </source>
</evidence>
<gene>
    <name evidence="7" type="ORF">CXB77_02170</name>
</gene>
<keyword evidence="4 5" id="KW-0560">Oxidoreductase</keyword>
<dbReference type="AlphaFoldDB" id="A0A2S7XUM6"/>
<feature type="domain" description="Amine oxidase" evidence="6">
    <location>
        <begin position="13"/>
        <end position="491"/>
    </location>
</feature>
<dbReference type="InterPro" id="IPR054841">
    <property type="entry name" value="carotdesatCrtD"/>
</dbReference>
<organism evidence="7 8">
    <name type="scientific">Chromatium okenii</name>
    <dbReference type="NCBI Taxonomy" id="61644"/>
    <lineage>
        <taxon>Bacteria</taxon>
        <taxon>Pseudomonadati</taxon>
        <taxon>Pseudomonadota</taxon>
        <taxon>Gammaproteobacteria</taxon>
        <taxon>Chromatiales</taxon>
        <taxon>Chromatiaceae</taxon>
        <taxon>Chromatium</taxon>
    </lineage>
</organism>
<comment type="pathway">
    <text evidence="1 5">Carotenoid biosynthesis.</text>
</comment>
<protein>
    <submittedName>
        <fullName evidence="7">CrtD protein</fullName>
    </submittedName>
</protein>
<dbReference type="Gene3D" id="3.50.50.60">
    <property type="entry name" value="FAD/NAD(P)-binding domain"/>
    <property type="match status" value="2"/>
</dbReference>
<evidence type="ECO:0000313" key="7">
    <source>
        <dbReference type="EMBL" id="PQJ97356.1"/>
    </source>
</evidence>
<dbReference type="SUPFAM" id="SSF51905">
    <property type="entry name" value="FAD/NAD(P)-binding domain"/>
    <property type="match status" value="1"/>
</dbReference>
<evidence type="ECO:0000313" key="8">
    <source>
        <dbReference type="Proteomes" id="UP000239936"/>
    </source>
</evidence>
<dbReference type="NCBIfam" id="NF045637">
    <property type="entry name" value="carotdesatCrtDProt"/>
    <property type="match status" value="1"/>
</dbReference>
<dbReference type="GO" id="GO:0016491">
    <property type="term" value="F:oxidoreductase activity"/>
    <property type="evidence" value="ECO:0007669"/>
    <property type="project" value="UniProtKB-KW"/>
</dbReference>
<dbReference type="PANTHER" id="PTHR43734">
    <property type="entry name" value="PHYTOENE DESATURASE"/>
    <property type="match status" value="1"/>
</dbReference>
<dbReference type="NCBIfam" id="TIGR02734">
    <property type="entry name" value="crtI_fam"/>
    <property type="match status" value="1"/>
</dbReference>
<evidence type="ECO:0000256" key="4">
    <source>
        <dbReference type="ARBA" id="ARBA00023002"/>
    </source>
</evidence>
<dbReference type="Proteomes" id="UP000239936">
    <property type="component" value="Unassembled WGS sequence"/>
</dbReference>